<feature type="transmembrane region" description="Helical" evidence="1">
    <location>
        <begin position="6"/>
        <end position="27"/>
    </location>
</feature>
<dbReference type="EMBL" id="UFTJ01000003">
    <property type="protein sequence ID" value="SUV52867.1"/>
    <property type="molecule type" value="Genomic_DNA"/>
</dbReference>
<evidence type="ECO:0000256" key="1">
    <source>
        <dbReference type="SAM" id="Phobius"/>
    </source>
</evidence>
<evidence type="ECO:0000313" key="3">
    <source>
        <dbReference type="Proteomes" id="UP000255515"/>
    </source>
</evidence>
<organism evidence="2 3">
    <name type="scientific">Bergeyella zoohelcum</name>
    <dbReference type="NCBI Taxonomy" id="1015"/>
    <lineage>
        <taxon>Bacteria</taxon>
        <taxon>Pseudomonadati</taxon>
        <taxon>Bacteroidota</taxon>
        <taxon>Flavobacteriia</taxon>
        <taxon>Flavobacteriales</taxon>
        <taxon>Weeksellaceae</taxon>
        <taxon>Bergeyella</taxon>
    </lineage>
</organism>
<name>A0A380ZU46_9FLAO</name>
<dbReference type="Proteomes" id="UP000255515">
    <property type="component" value="Unassembled WGS sequence"/>
</dbReference>
<gene>
    <name evidence="2" type="ORF">NCTC11661_02013</name>
</gene>
<keyword evidence="1" id="KW-0472">Membrane</keyword>
<protein>
    <submittedName>
        <fullName evidence="2">Uncharacterized protein</fullName>
    </submittedName>
</protein>
<keyword evidence="1" id="KW-1133">Transmembrane helix</keyword>
<accession>A0A380ZU46</accession>
<proteinExistence type="predicted"/>
<sequence>MKKNPATLGLIISVAIALLAFGVYSIFLSKKNYHLVDNPTPDTYYFKINNEEQKILGAGQFLKINIHKGQNKISVFDAEKKLIYDTIFNVKKERGLINLTKKDYYIHTQYYGYQLNKDSLLLRQGFTEIDGKNYYGGPQKTAALYIDDFYYNIDEEYDAVIKNIQKVESRTKIFRKQDFINYHNEYYNK</sequence>
<evidence type="ECO:0000313" key="2">
    <source>
        <dbReference type="EMBL" id="SUV52867.1"/>
    </source>
</evidence>
<dbReference type="RefSeq" id="WP_002663075.1">
    <property type="nucleotide sequence ID" value="NZ_UFTJ01000003.1"/>
</dbReference>
<dbReference type="AlphaFoldDB" id="A0A380ZU46"/>
<reference evidence="2 3" key="1">
    <citation type="submission" date="2018-06" db="EMBL/GenBank/DDBJ databases">
        <authorList>
            <consortium name="Pathogen Informatics"/>
            <person name="Doyle S."/>
        </authorList>
    </citation>
    <scope>NUCLEOTIDE SEQUENCE [LARGE SCALE GENOMIC DNA]</scope>
    <source>
        <strain evidence="2 3">NCTC11661</strain>
    </source>
</reference>
<keyword evidence="1" id="KW-0812">Transmembrane</keyword>